<dbReference type="PANTHER" id="PTHR24147">
    <property type="entry name" value="ANKYRIN REPEAT DOMAIN 36-RELATED"/>
    <property type="match status" value="1"/>
</dbReference>
<evidence type="ECO:0000313" key="7">
    <source>
        <dbReference type="Proteomes" id="UP000007110"/>
    </source>
</evidence>
<evidence type="ECO:0000256" key="1">
    <source>
        <dbReference type="ARBA" id="ARBA00023054"/>
    </source>
</evidence>
<feature type="coiled-coil region" evidence="3">
    <location>
        <begin position="2077"/>
        <end position="2139"/>
    </location>
</feature>
<feature type="domain" description="CCDC144C-like coiled-coil" evidence="5">
    <location>
        <begin position="1452"/>
        <end position="1933"/>
    </location>
</feature>
<feature type="compositionally biased region" description="Basic and acidic residues" evidence="4">
    <location>
        <begin position="587"/>
        <end position="606"/>
    </location>
</feature>
<dbReference type="RefSeq" id="XP_030828333.1">
    <property type="nucleotide sequence ID" value="XM_030972473.1"/>
</dbReference>
<dbReference type="SMART" id="SM00248">
    <property type="entry name" value="ANK"/>
    <property type="match status" value="6"/>
</dbReference>
<dbReference type="InterPro" id="IPR050657">
    <property type="entry name" value="Ankyrin_repeat_domain"/>
</dbReference>
<feature type="region of interest" description="Disordered" evidence="4">
    <location>
        <begin position="2201"/>
        <end position="2229"/>
    </location>
</feature>
<accession>A0A7M7MXV9</accession>
<reference evidence="7" key="1">
    <citation type="submission" date="2015-02" db="EMBL/GenBank/DDBJ databases">
        <title>Genome sequencing for Strongylocentrotus purpuratus.</title>
        <authorList>
            <person name="Murali S."/>
            <person name="Liu Y."/>
            <person name="Vee V."/>
            <person name="English A."/>
            <person name="Wang M."/>
            <person name="Skinner E."/>
            <person name="Han Y."/>
            <person name="Muzny D.M."/>
            <person name="Worley K.C."/>
            <person name="Gibbs R.A."/>
        </authorList>
    </citation>
    <scope>NUCLEOTIDE SEQUENCE</scope>
</reference>
<dbReference type="PROSITE" id="PS50297">
    <property type="entry name" value="ANK_REP_REGION"/>
    <property type="match status" value="4"/>
</dbReference>
<dbReference type="PROSITE" id="PS50088">
    <property type="entry name" value="ANK_REPEAT"/>
    <property type="match status" value="4"/>
</dbReference>
<feature type="coiled-coil region" evidence="3">
    <location>
        <begin position="1389"/>
        <end position="1528"/>
    </location>
</feature>
<dbReference type="InParanoid" id="A0A7M7MXV9"/>
<feature type="region of interest" description="Disordered" evidence="4">
    <location>
        <begin position="303"/>
        <end position="1073"/>
    </location>
</feature>
<name>A0A7M7MXV9_STRPU</name>
<feature type="compositionally biased region" description="Low complexity" evidence="4">
    <location>
        <begin position="10"/>
        <end position="24"/>
    </location>
</feature>
<dbReference type="InterPro" id="IPR002110">
    <property type="entry name" value="Ankyrin_rpt"/>
</dbReference>
<dbReference type="GeneID" id="584408"/>
<evidence type="ECO:0000256" key="2">
    <source>
        <dbReference type="PROSITE-ProRule" id="PRU00023"/>
    </source>
</evidence>
<feature type="region of interest" description="Disordered" evidence="4">
    <location>
        <begin position="1331"/>
        <end position="1352"/>
    </location>
</feature>
<feature type="compositionally biased region" description="Polar residues" evidence="4">
    <location>
        <begin position="2374"/>
        <end position="2385"/>
    </location>
</feature>
<dbReference type="Proteomes" id="UP000007110">
    <property type="component" value="Unassembled WGS sequence"/>
</dbReference>
<feature type="region of interest" description="Disordered" evidence="4">
    <location>
        <begin position="1167"/>
        <end position="1201"/>
    </location>
</feature>
<dbReference type="KEGG" id="spu:584408"/>
<dbReference type="Pfam" id="PF00023">
    <property type="entry name" value="Ank"/>
    <property type="match status" value="2"/>
</dbReference>
<evidence type="ECO:0000259" key="5">
    <source>
        <dbReference type="Pfam" id="PF14915"/>
    </source>
</evidence>
<reference evidence="6" key="2">
    <citation type="submission" date="2021-01" db="UniProtKB">
        <authorList>
            <consortium name="EnsemblMetazoa"/>
        </authorList>
    </citation>
    <scope>IDENTIFICATION</scope>
</reference>
<evidence type="ECO:0000313" key="6">
    <source>
        <dbReference type="EnsemblMetazoa" id="XP_030828333"/>
    </source>
</evidence>
<keyword evidence="2" id="KW-0040">ANK repeat</keyword>
<feature type="compositionally biased region" description="Basic and acidic residues" evidence="4">
    <location>
        <begin position="645"/>
        <end position="921"/>
    </location>
</feature>
<dbReference type="InterPro" id="IPR036770">
    <property type="entry name" value="Ankyrin_rpt-contain_sf"/>
</dbReference>
<organism evidence="6 7">
    <name type="scientific">Strongylocentrotus purpuratus</name>
    <name type="common">Purple sea urchin</name>
    <dbReference type="NCBI Taxonomy" id="7668"/>
    <lineage>
        <taxon>Eukaryota</taxon>
        <taxon>Metazoa</taxon>
        <taxon>Echinodermata</taxon>
        <taxon>Eleutherozoa</taxon>
        <taxon>Echinozoa</taxon>
        <taxon>Echinoidea</taxon>
        <taxon>Euechinoidea</taxon>
        <taxon>Echinacea</taxon>
        <taxon>Camarodonta</taxon>
        <taxon>Echinidea</taxon>
        <taxon>Strongylocentrotidae</taxon>
        <taxon>Strongylocentrotus</taxon>
    </lineage>
</organism>
<feature type="region of interest" description="Disordered" evidence="4">
    <location>
        <begin position="2365"/>
        <end position="2397"/>
    </location>
</feature>
<evidence type="ECO:0000256" key="4">
    <source>
        <dbReference type="SAM" id="MobiDB-lite"/>
    </source>
</evidence>
<feature type="compositionally biased region" description="Acidic residues" evidence="4">
    <location>
        <begin position="547"/>
        <end position="568"/>
    </location>
</feature>
<dbReference type="InterPro" id="IPR039497">
    <property type="entry name" value="CC144C-like_CC_dom"/>
</dbReference>
<feature type="compositionally biased region" description="Polar residues" evidence="4">
    <location>
        <begin position="349"/>
        <end position="371"/>
    </location>
</feature>
<feature type="compositionally biased region" description="Acidic residues" evidence="4">
    <location>
        <begin position="619"/>
        <end position="633"/>
    </location>
</feature>
<dbReference type="SUPFAM" id="SSF48403">
    <property type="entry name" value="Ankyrin repeat"/>
    <property type="match status" value="1"/>
</dbReference>
<feature type="compositionally biased region" description="Basic and acidic residues" evidence="4">
    <location>
        <begin position="2211"/>
        <end position="2225"/>
    </location>
</feature>
<feature type="coiled-coil region" evidence="3">
    <location>
        <begin position="1603"/>
        <end position="1630"/>
    </location>
</feature>
<sequence>MKKFLKGNKSKTTAPAAAAATGGQPQSGGHGAEAPGYVVKEKDLSKLHKAAWTGDTIKVKQLTKKGDVNTLDKENRTPLHLACSKGHIDVIDIIIACKAKLNMCDNDQRSPLMKAVQGNFGVCVETLLLNKADPNLVDKNGNTALHLAAIAGAQDPTLFLLENGAMVNAANKDGSIALHLAAANKHDEVIEIFLNEDVDVNATDNENRTALMWACQTDQIGVVRVLLANKADIDIKDSKGWTANDHAIMGGFHGCSHLIDEYISSRRPVSALRSTGGGTGGMFGSTAGTDALGFTLGGPAIDNLDDEDDDLSEGKSVADSWAASASEVDDPPVKKKSNKPSKPIKLTKFMSQDSDNESIHSNASVHSTASRSRIPRARSNSKDSMRSATSTRSVRSDVSAASPSRIPKLRSPEKERRKGMATPAAASPGKKPLKRRDTEEDENDVTPRGDASVTPTPRESVVSAARTVSDFDDDDDLFPLSDNDKPKLSLVGKNKPNVSAMLNKLGMSDLDDDDEEEEEDDSWLTDTKKEKQGTVKRGVQPTTPDIVVDEPHDDNDNESDWDSDDDLLPSEGSNTKEPAKQTGAKPIPEKRSSTQDVGKKTKEEVPVRATSDNSGDHWDTEEDEDEEEEEESEWERSGKLNKVQKQMEEERQKQWEEEERLKKEKILREAEEEIQREKEEMARQAELERRQNEEERQRLEEERQEVEQERKKAEREKQAAEERRMEEEQMKQKEQEENLKREKERMKEELAKEKQQLEEEKMRLESENVAQEKIKREEEERREAERKEQLIKERQRMEMDLEREREVLEEERRQVQEDRNREAQRKQEADEEIANEREKENKRLGNERKEELNRIEEERRQLLEEKKLEEKRREEEKKEFMEQRKLNEQKLEEERQSLKEMRRKEEEIREKERKELDEEKQQNQLMLTAEREQLDTEKHKQTEEKNKIDELKKHFEMLRRQQEEEKKKLQAAKEEAEEKQRLEEERLKREEKRLEDERKRQEDVRKQLEDELFNKRSAGEADDTDRQAAAHHLEDERKRLEDQRQRIEQQRKDFEEQQIKEKTNLSTLERSMKEEKAKLEQSWRELDQNRQDMEKTMQEKYNDNLNVTGDIEGQLKKEAELASKAKEELQQEKQRLQEEREQLMNRTREMEKKRDELEEMKRMMRQRLEEQRKQQQQNVTRPTELPPKSLQETAAGDRSVDQALNLYQQNIERRLMDEERSDTISSVSQFDGMIDELTHEMESMKMEKDQMEMSDPILYSTMGQSMGMTAGTDGTFIKLHNTSELGHPSGLVAGSRPLTSSLPPSLLHHNTTNTNKKQQPEWMAILSEGDGLDYSSSEEGNGSAADDGGQLGTLPLLASTPIAPLTGVPHGSLDTTLDATTAMQFHQALRDMRRRADREKSARLNAENRCKTLQSEKQDFYNKLMAVSEMKAGLESKILDLESQIRTYAHRLDQETEKRSNAELILKKTKEQLIKREQAFTKEVEAKQRAELAARTIQVDLKSAANLIKQLEEERDELRKKAMSERNARLMHQDILQDQEEKEMKLKQGASKYQYQKAEAVARLEAADESRKAALSHNDRLKADLYALKVELERQSIHHHDNQGFLATENQELNNKIEELKSDIQVNEEALAHATMAFNVQLAAVRAENTKLYSKLERGETEIDRVQTELSSAKKLVNSTNVELEKSQLVRNETERELKRREEEWSRSVEKLTMEVSSLKDNSQTSARKLSSAESKVHRLENELQVATATLRERSNQLSALKRELEKGATSQQSHDAMLQKDRNENARLAARIESLNEKLTESRAQVTSLRQALEAAKNENRDQNRETANTQDKLNTTLTTMQMENNRARTIWEEKHTNMAETMTRVKEDFRHSEHNRQLREQELRQIQQELTEALRKQSIAEANLDIRKKALDDQHRDKEGVKSEMKQVQDQVLVMQQERRTLETRIEELQNDLLQAERGSMATSQQLVSTHKSLQKLSELEERLRHFQAENSRLEIIVKQLDERSEGLKTDLQESQKIRSGLEALVTTLKTSNLQIEGKLNEEFAARNIFAKEAGEHKDLWEIEVKSRSRIGIRISQLEKEKARMQADIEEERRHMRKGAELKKNLEVKYDVEVDKNRRLEQELNTAKAKMKLMRRKLKELESPELRISTLQSEFERERINMDGTMANIRRQLEDVNQQLERENLLRMDLEKDNRRLQQEINSSKSALKNKDKLERSKRKLQDELSQTRMSMQHNYVEKGEVDRYKLELDAKARSEINQKLEQVNAYLEQQSAARDQLDQIRQSGEEEAKREIEDTITNLKTETSQLRSTIHELQTQKATQETEVARFKELHRREVETRERLRADLDRTQNRLVDLTTRMTMDRHKTKHTRASSLDLTPSKTSPRGRASSPVTGVDPITEKVRSELDKSIERHLQAATTEFGSSFYSERKSRDPLNNSLSASALGLTQHNNNYMSVLRKNYFV</sequence>
<feature type="compositionally biased region" description="Acidic residues" evidence="4">
    <location>
        <begin position="509"/>
        <end position="523"/>
    </location>
</feature>
<feature type="repeat" description="ANK" evidence="2">
    <location>
        <begin position="74"/>
        <end position="106"/>
    </location>
</feature>
<feature type="compositionally biased region" description="Basic and acidic residues" evidence="4">
    <location>
        <begin position="929"/>
        <end position="1063"/>
    </location>
</feature>
<evidence type="ECO:0000256" key="3">
    <source>
        <dbReference type="SAM" id="Coils"/>
    </source>
</evidence>
<protein>
    <recommendedName>
        <fullName evidence="5">CCDC144C-like coiled-coil domain-containing protein</fullName>
    </recommendedName>
</protein>
<feature type="coiled-coil region" evidence="3">
    <location>
        <begin position="2288"/>
        <end position="2361"/>
    </location>
</feature>
<dbReference type="PANTHER" id="PTHR24147:SF53">
    <property type="entry name" value="ANKYRIN REPEAT DOMAIN 26"/>
    <property type="match status" value="1"/>
</dbReference>
<dbReference type="Pfam" id="PF12796">
    <property type="entry name" value="Ank_2"/>
    <property type="match status" value="1"/>
</dbReference>
<proteinExistence type="predicted"/>
<dbReference type="OMA" id="ICKFENE"/>
<keyword evidence="7" id="KW-1185">Reference proteome</keyword>
<feature type="repeat" description="ANK" evidence="2">
    <location>
        <begin position="140"/>
        <end position="172"/>
    </location>
</feature>
<dbReference type="Pfam" id="PF14915">
    <property type="entry name" value="CCDC144C"/>
    <property type="match status" value="1"/>
</dbReference>
<feature type="repeat" description="ANK" evidence="2">
    <location>
        <begin position="173"/>
        <end position="205"/>
    </location>
</feature>
<dbReference type="EnsemblMetazoa" id="XM_030972473">
    <property type="protein sequence ID" value="XP_030828333"/>
    <property type="gene ID" value="LOC584408"/>
</dbReference>
<feature type="coiled-coil region" evidence="3">
    <location>
        <begin position="1656"/>
        <end position="1834"/>
    </location>
</feature>
<keyword evidence="1 3" id="KW-0175">Coiled coil</keyword>
<dbReference type="Gene3D" id="1.25.40.20">
    <property type="entry name" value="Ankyrin repeat-containing domain"/>
    <property type="match status" value="3"/>
</dbReference>
<feature type="repeat" description="ANK" evidence="2">
    <location>
        <begin position="206"/>
        <end position="238"/>
    </location>
</feature>
<feature type="coiled-coil region" evidence="3">
    <location>
        <begin position="1878"/>
        <end position="2020"/>
    </location>
</feature>
<dbReference type="OrthoDB" id="366390at2759"/>
<feature type="region of interest" description="Disordered" evidence="4">
    <location>
        <begin position="1"/>
        <end position="34"/>
    </location>
</feature>